<comment type="similarity">
    <text evidence="1">Belongs to the universal stress protein A family.</text>
</comment>
<evidence type="ECO:0000259" key="2">
    <source>
        <dbReference type="Pfam" id="PF00582"/>
    </source>
</evidence>
<evidence type="ECO:0000313" key="3">
    <source>
        <dbReference type="EMBL" id="MBB3327237.1"/>
    </source>
</evidence>
<accession>A0A7W5JVQ7</accession>
<dbReference type="InterPro" id="IPR014729">
    <property type="entry name" value="Rossmann-like_a/b/a_fold"/>
</dbReference>
<protein>
    <submittedName>
        <fullName evidence="3">Nucleotide-binding universal stress UspA family protein</fullName>
    </submittedName>
</protein>
<evidence type="ECO:0000256" key="1">
    <source>
        <dbReference type="ARBA" id="ARBA00008791"/>
    </source>
</evidence>
<dbReference type="Gene3D" id="3.40.50.620">
    <property type="entry name" value="HUPs"/>
    <property type="match status" value="1"/>
</dbReference>
<dbReference type="EMBL" id="JACHZG010000001">
    <property type="protein sequence ID" value="MBB3327237.1"/>
    <property type="molecule type" value="Genomic_DNA"/>
</dbReference>
<dbReference type="InterPro" id="IPR006015">
    <property type="entry name" value="Universal_stress_UspA"/>
</dbReference>
<name>A0A7W5JVQ7_9ACTN</name>
<dbReference type="InterPro" id="IPR006016">
    <property type="entry name" value="UspA"/>
</dbReference>
<dbReference type="AlphaFoldDB" id="A0A7W5JVQ7"/>
<organism evidence="3 4">
    <name type="scientific">Microlunatus antarcticus</name>
    <dbReference type="NCBI Taxonomy" id="53388"/>
    <lineage>
        <taxon>Bacteria</taxon>
        <taxon>Bacillati</taxon>
        <taxon>Actinomycetota</taxon>
        <taxon>Actinomycetes</taxon>
        <taxon>Propionibacteriales</taxon>
        <taxon>Propionibacteriaceae</taxon>
        <taxon>Microlunatus</taxon>
    </lineage>
</organism>
<comment type="caution">
    <text evidence="3">The sequence shown here is derived from an EMBL/GenBank/DDBJ whole genome shotgun (WGS) entry which is preliminary data.</text>
</comment>
<dbReference type="CDD" id="cd00293">
    <property type="entry name" value="USP-like"/>
    <property type="match status" value="1"/>
</dbReference>
<keyword evidence="4" id="KW-1185">Reference proteome</keyword>
<dbReference type="Pfam" id="PF00582">
    <property type="entry name" value="Usp"/>
    <property type="match status" value="1"/>
</dbReference>
<evidence type="ECO:0000313" key="4">
    <source>
        <dbReference type="Proteomes" id="UP000565572"/>
    </source>
</evidence>
<dbReference type="Proteomes" id="UP000565572">
    <property type="component" value="Unassembled WGS sequence"/>
</dbReference>
<proteinExistence type="inferred from homology"/>
<reference evidence="3 4" key="1">
    <citation type="submission" date="2020-08" db="EMBL/GenBank/DDBJ databases">
        <title>Sequencing the genomes of 1000 actinobacteria strains.</title>
        <authorList>
            <person name="Klenk H.-P."/>
        </authorList>
    </citation>
    <scope>NUCLEOTIDE SEQUENCE [LARGE SCALE GENOMIC DNA]</scope>
    <source>
        <strain evidence="3 4">DSM 11053</strain>
    </source>
</reference>
<gene>
    <name evidence="3" type="ORF">FHX39_002181</name>
</gene>
<feature type="domain" description="UspA" evidence="2">
    <location>
        <begin position="4"/>
        <end position="144"/>
    </location>
</feature>
<dbReference type="PANTHER" id="PTHR46553">
    <property type="entry name" value="ADENINE NUCLEOTIDE ALPHA HYDROLASES-LIKE SUPERFAMILY PROTEIN"/>
    <property type="match status" value="1"/>
</dbReference>
<dbReference type="RefSeq" id="WP_183338334.1">
    <property type="nucleotide sequence ID" value="NZ_JACHZG010000001.1"/>
</dbReference>
<dbReference type="PANTHER" id="PTHR46553:SF3">
    <property type="entry name" value="ADENINE NUCLEOTIDE ALPHA HYDROLASES-LIKE SUPERFAMILY PROTEIN"/>
    <property type="match status" value="1"/>
</dbReference>
<dbReference type="SUPFAM" id="SSF52402">
    <property type="entry name" value="Adenine nucleotide alpha hydrolases-like"/>
    <property type="match status" value="1"/>
</dbReference>
<sequence length="144" mass="14933">MDKWERVVVGVDGSEGSRLALRAALEQAREHDATLTVVTSWTEQVVAGAPGYVAYGLVSEADLSAVAKQQQADALTSVLGDEPTPRLDQQVVEGHAARELVAAAHGADLVVVGSRGHGGFVGLLLGSVSQYVAAHAPCPVLVVR</sequence>
<dbReference type="PRINTS" id="PR01438">
    <property type="entry name" value="UNVRSLSTRESS"/>
</dbReference>